<dbReference type="PANTHER" id="PTHR46320:SF1">
    <property type="entry name" value="GLYCEROPHOSPHODIESTER PHOSPHODIESTERASE 1"/>
    <property type="match status" value="1"/>
</dbReference>
<name>A0A1I3YMT3_9HYPH</name>
<dbReference type="GO" id="GO:0006644">
    <property type="term" value="P:phospholipid metabolic process"/>
    <property type="evidence" value="ECO:0007669"/>
    <property type="project" value="TreeGrafter"/>
</dbReference>
<dbReference type="GO" id="GO:0005886">
    <property type="term" value="C:plasma membrane"/>
    <property type="evidence" value="ECO:0007669"/>
    <property type="project" value="TreeGrafter"/>
</dbReference>
<dbReference type="PROSITE" id="PS50007">
    <property type="entry name" value="PIPLC_X_DOMAIN"/>
    <property type="match status" value="1"/>
</dbReference>
<dbReference type="InterPro" id="IPR017946">
    <property type="entry name" value="PLC-like_Pdiesterase_TIM-brl"/>
</dbReference>
<dbReference type="AlphaFoldDB" id="A0A1I3YMT3"/>
<evidence type="ECO:0000259" key="2">
    <source>
        <dbReference type="PROSITE" id="PS51704"/>
    </source>
</evidence>
<accession>A0A1I3YMT3</accession>
<dbReference type="InterPro" id="IPR030395">
    <property type="entry name" value="GP_PDE_dom"/>
</dbReference>
<dbReference type="Proteomes" id="UP000323300">
    <property type="component" value="Unassembled WGS sequence"/>
</dbReference>
<dbReference type="Pfam" id="PF03009">
    <property type="entry name" value="GDPD"/>
    <property type="match status" value="1"/>
</dbReference>
<evidence type="ECO:0000256" key="1">
    <source>
        <dbReference type="SAM" id="SignalP"/>
    </source>
</evidence>
<dbReference type="GO" id="GO:0008889">
    <property type="term" value="F:glycerophosphodiester phosphodiesterase activity"/>
    <property type="evidence" value="ECO:0007669"/>
    <property type="project" value="TreeGrafter"/>
</dbReference>
<keyword evidence="1" id="KW-0732">Signal</keyword>
<reference evidence="3 4" key="1">
    <citation type="submission" date="2016-10" db="EMBL/GenBank/DDBJ databases">
        <authorList>
            <person name="Varghese N."/>
            <person name="Submissions S."/>
        </authorList>
    </citation>
    <scope>NUCLEOTIDE SEQUENCE [LARGE SCALE GENOMIC DNA]</scope>
    <source>
        <strain evidence="3 4">DSM 21822</strain>
    </source>
</reference>
<gene>
    <name evidence="3" type="ORF">SAMN04488498_10556</name>
</gene>
<dbReference type="PANTHER" id="PTHR46320">
    <property type="entry name" value="GLYCEROPHOSPHODIESTER PHOSPHODIESTERASE 1"/>
    <property type="match status" value="1"/>
</dbReference>
<feature type="domain" description="GP-PDE" evidence="2">
    <location>
        <begin position="45"/>
        <end position="327"/>
    </location>
</feature>
<protein>
    <submittedName>
        <fullName evidence="3">Glycerophosphoryl diester phosphodiesterase</fullName>
    </submittedName>
</protein>
<organism evidence="3 4">
    <name type="scientific">Neomesorhizobium albiziae</name>
    <dbReference type="NCBI Taxonomy" id="335020"/>
    <lineage>
        <taxon>Bacteria</taxon>
        <taxon>Pseudomonadati</taxon>
        <taxon>Pseudomonadota</taxon>
        <taxon>Alphaproteobacteria</taxon>
        <taxon>Hyphomicrobiales</taxon>
        <taxon>Phyllobacteriaceae</taxon>
        <taxon>Neomesorhizobium</taxon>
    </lineage>
</organism>
<dbReference type="SUPFAM" id="SSF51695">
    <property type="entry name" value="PLC-like phosphodiesterases"/>
    <property type="match status" value="1"/>
</dbReference>
<dbReference type="PROSITE" id="PS51704">
    <property type="entry name" value="GP_PDE"/>
    <property type="match status" value="1"/>
</dbReference>
<dbReference type="RefSeq" id="WP_149760091.1">
    <property type="nucleotide sequence ID" value="NZ_BSPE01000056.1"/>
</dbReference>
<dbReference type="Gene3D" id="3.20.20.190">
    <property type="entry name" value="Phosphatidylinositol (PI) phosphodiesterase"/>
    <property type="match status" value="1"/>
</dbReference>
<dbReference type="OrthoDB" id="9809317at2"/>
<feature type="chain" id="PRO_5009302428" evidence="1">
    <location>
        <begin position="24"/>
        <end position="340"/>
    </location>
</feature>
<dbReference type="GO" id="GO:0070291">
    <property type="term" value="P:N-acylethanolamine metabolic process"/>
    <property type="evidence" value="ECO:0007669"/>
    <property type="project" value="TreeGrafter"/>
</dbReference>
<keyword evidence="4" id="KW-1185">Reference proteome</keyword>
<dbReference type="EMBL" id="FOSL01000005">
    <property type="protein sequence ID" value="SFK33247.1"/>
    <property type="molecule type" value="Genomic_DNA"/>
</dbReference>
<dbReference type="GO" id="GO:0006580">
    <property type="term" value="P:ethanolamine metabolic process"/>
    <property type="evidence" value="ECO:0007669"/>
    <property type="project" value="TreeGrafter"/>
</dbReference>
<proteinExistence type="predicted"/>
<feature type="signal peptide" evidence="1">
    <location>
        <begin position="1"/>
        <end position="23"/>
    </location>
</feature>
<evidence type="ECO:0000313" key="3">
    <source>
        <dbReference type="EMBL" id="SFK33247.1"/>
    </source>
</evidence>
<dbReference type="CDD" id="cd08566">
    <property type="entry name" value="GDPD_AtGDE_like"/>
    <property type="match status" value="1"/>
</dbReference>
<evidence type="ECO:0000313" key="4">
    <source>
        <dbReference type="Proteomes" id="UP000323300"/>
    </source>
</evidence>
<sequence>MRMIRLGAILAAVALWLAAPAFAETTRASQILERFEHANQWRDHVMIVAHRGGWMEKGMIVHPENSFEGIASAIELGVEMVEIDVRRSKDGEYVVMHDSWLDRTTDCRGEVVQRTVAELKQCRLAVEGNGRVTDERVPTLREMLAFTRGKVLVNIDNKLEIEDLTGMVAVARDLGMAEEVVIKQNLWSAEKIAEMKRTVAAIGEGVKFMPIIADDAVKDVRFLETASRAFSADAVEMINWHQAGEAMTDTGGALFTTRARAVAARGDWHLWVNTYSIVNKAGGYLSGGRGDKLAVLADAPGEAFGFWVDRGVTVIQTDEPKAAIDWLTANGYRIPYDLTN</sequence>